<accession>A0A7C4DAR8</accession>
<reference evidence="1" key="1">
    <citation type="journal article" date="2020" name="mSystems">
        <title>Genome- and Community-Level Interaction Insights into Carbon Utilization and Element Cycling Functions of Hydrothermarchaeota in Hydrothermal Sediment.</title>
        <authorList>
            <person name="Zhou Z."/>
            <person name="Liu Y."/>
            <person name="Xu W."/>
            <person name="Pan J."/>
            <person name="Luo Z.H."/>
            <person name="Li M."/>
        </authorList>
    </citation>
    <scope>NUCLEOTIDE SEQUENCE [LARGE SCALE GENOMIC DNA]</scope>
    <source>
        <strain evidence="1">SpSt-642</strain>
    </source>
</reference>
<evidence type="ECO:0000313" key="1">
    <source>
        <dbReference type="EMBL" id="HGM59178.1"/>
    </source>
</evidence>
<dbReference type="CDD" id="cd10787">
    <property type="entry name" value="LamB_YcsF_like"/>
    <property type="match status" value="1"/>
</dbReference>
<protein>
    <submittedName>
        <fullName evidence="1">LamB/YcsF family protein</fullName>
    </submittedName>
</protein>
<dbReference type="GO" id="GO:0005975">
    <property type="term" value="P:carbohydrate metabolic process"/>
    <property type="evidence" value="ECO:0007669"/>
    <property type="project" value="InterPro"/>
</dbReference>
<dbReference type="SUPFAM" id="SSF88713">
    <property type="entry name" value="Glycoside hydrolase/deacetylase"/>
    <property type="match status" value="1"/>
</dbReference>
<dbReference type="InterPro" id="IPR005501">
    <property type="entry name" value="LamB/YcsF/PxpA-like"/>
</dbReference>
<gene>
    <name evidence="1" type="ORF">ENU14_06325</name>
</gene>
<dbReference type="NCBIfam" id="NF003814">
    <property type="entry name" value="PRK05406.1-3"/>
    <property type="match status" value="1"/>
</dbReference>
<dbReference type="Gene3D" id="3.20.20.370">
    <property type="entry name" value="Glycoside hydrolase/deacetylase"/>
    <property type="match status" value="1"/>
</dbReference>
<proteinExistence type="predicted"/>
<dbReference type="EMBL" id="DTBJ01000055">
    <property type="protein sequence ID" value="HGM59178.1"/>
    <property type="molecule type" value="Genomic_DNA"/>
</dbReference>
<dbReference type="InterPro" id="IPR011330">
    <property type="entry name" value="Glyco_hydro/deAcase_b/a-brl"/>
</dbReference>
<name>A0A7C4DAR8_STAMA</name>
<organism evidence="1">
    <name type="scientific">Staphylothermus marinus</name>
    <dbReference type="NCBI Taxonomy" id="2280"/>
    <lineage>
        <taxon>Archaea</taxon>
        <taxon>Thermoproteota</taxon>
        <taxon>Thermoprotei</taxon>
        <taxon>Desulfurococcales</taxon>
        <taxon>Desulfurococcaceae</taxon>
        <taxon>Staphylothermus</taxon>
    </lineage>
</organism>
<dbReference type="NCBIfam" id="NF003816">
    <property type="entry name" value="PRK05406.1-5"/>
    <property type="match status" value="1"/>
</dbReference>
<dbReference type="AlphaFoldDB" id="A0A7C4DAR8"/>
<dbReference type="PANTHER" id="PTHR30292:SF0">
    <property type="entry name" value="5-OXOPROLINASE SUBUNIT A"/>
    <property type="match status" value="1"/>
</dbReference>
<comment type="caution">
    <text evidence="1">The sequence shown here is derived from an EMBL/GenBank/DDBJ whole genome shotgun (WGS) entry which is preliminary data.</text>
</comment>
<dbReference type="Pfam" id="PF03746">
    <property type="entry name" value="LamB_YcsF"/>
    <property type="match status" value="1"/>
</dbReference>
<dbReference type="PANTHER" id="PTHR30292">
    <property type="entry name" value="UNCHARACTERIZED PROTEIN YBGL-RELATED"/>
    <property type="match status" value="1"/>
</dbReference>
<sequence>MSRVIDLNTDAGESYGRWSIVDENELFKYVSSVNIACGFHAGDPLNIWKSVRIAKKYGLGIGAHPGFPDLIGFGRREIEVGFEELVSYIVYQLGALDAFLRVEKIDMQHVKPHGALYNMAWIRDDYAEAIVKAIALYNDELILVSPYGSKTMVKAEEYGLKTAYEAFIDRAYLKNGRLAPRTMPGSVYTDLSKIIEQALLIIDKNIVKTIDGEFIEIRAHTLCIHSDTPGAINIARVVYEKLRENGIELKPMRVFIK</sequence>